<reference evidence="2 3" key="1">
    <citation type="submission" date="2019-08" db="EMBL/GenBank/DDBJ databases">
        <title>Deep-cultivation of Planctomycetes and their phenomic and genomic characterization uncovers novel biology.</title>
        <authorList>
            <person name="Wiegand S."/>
            <person name="Jogler M."/>
            <person name="Boedeker C."/>
            <person name="Pinto D."/>
            <person name="Vollmers J."/>
            <person name="Rivas-Marin E."/>
            <person name="Kohn T."/>
            <person name="Peeters S.H."/>
            <person name="Heuer A."/>
            <person name="Rast P."/>
            <person name="Oberbeckmann S."/>
            <person name="Bunk B."/>
            <person name="Jeske O."/>
            <person name="Meyerdierks A."/>
            <person name="Storesund J.E."/>
            <person name="Kallscheuer N."/>
            <person name="Luecker S."/>
            <person name="Lage O.M."/>
            <person name="Pohl T."/>
            <person name="Merkel B.J."/>
            <person name="Hornburger P."/>
            <person name="Mueller R.-W."/>
            <person name="Bruemmer F."/>
            <person name="Labrenz M."/>
            <person name="Spormann A.M."/>
            <person name="Op Den Camp H."/>
            <person name="Overmann J."/>
            <person name="Amann R."/>
            <person name="Jetten M.S.M."/>
            <person name="Mascher T."/>
            <person name="Medema M.H."/>
            <person name="Devos D.P."/>
            <person name="Kaster A.-K."/>
            <person name="Ovreas L."/>
            <person name="Rohde M."/>
            <person name="Galperin M.Y."/>
            <person name="Jogler C."/>
        </authorList>
    </citation>
    <scope>NUCLEOTIDE SEQUENCE [LARGE SCALE GENOMIC DNA]</scope>
    <source>
        <strain evidence="2 3">LF1</strain>
    </source>
</reference>
<protein>
    <recommendedName>
        <fullName evidence="1">Thiamine-binding protein domain-containing protein</fullName>
    </recommendedName>
</protein>
<evidence type="ECO:0000313" key="2">
    <source>
        <dbReference type="EMBL" id="KAA1261093.1"/>
    </source>
</evidence>
<proteinExistence type="predicted"/>
<dbReference type="RefSeq" id="WP_068258166.1">
    <property type="nucleotide sequence ID" value="NZ_LWSK01000003.1"/>
</dbReference>
<dbReference type="OrthoDB" id="9793516at2"/>
<dbReference type="Pfam" id="PF01910">
    <property type="entry name" value="Thiamine_BP"/>
    <property type="match status" value="1"/>
</dbReference>
<evidence type="ECO:0000313" key="3">
    <source>
        <dbReference type="Proteomes" id="UP000322699"/>
    </source>
</evidence>
<accession>A0A5B1CNZ8</accession>
<feature type="domain" description="Thiamine-binding protein" evidence="1">
    <location>
        <begin position="5"/>
        <end position="79"/>
    </location>
</feature>
<dbReference type="InterPro" id="IPR002767">
    <property type="entry name" value="Thiamine_BP"/>
</dbReference>
<dbReference type="EMBL" id="VRLW01000001">
    <property type="protein sequence ID" value="KAA1261093.1"/>
    <property type="molecule type" value="Genomic_DNA"/>
</dbReference>
<organism evidence="2 3">
    <name type="scientific">Rubripirellula obstinata</name>
    <dbReference type="NCBI Taxonomy" id="406547"/>
    <lineage>
        <taxon>Bacteria</taxon>
        <taxon>Pseudomonadati</taxon>
        <taxon>Planctomycetota</taxon>
        <taxon>Planctomycetia</taxon>
        <taxon>Pirellulales</taxon>
        <taxon>Pirellulaceae</taxon>
        <taxon>Rubripirellula</taxon>
    </lineage>
</organism>
<dbReference type="SUPFAM" id="SSF89957">
    <property type="entry name" value="MTH1187/YkoF-like"/>
    <property type="match status" value="1"/>
</dbReference>
<dbReference type="Proteomes" id="UP000322699">
    <property type="component" value="Unassembled WGS sequence"/>
</dbReference>
<dbReference type="AlphaFoldDB" id="A0A5B1CNZ8"/>
<keyword evidence="3" id="KW-1185">Reference proteome</keyword>
<gene>
    <name evidence="2" type="ORF">LF1_36370</name>
</gene>
<name>A0A5B1CNZ8_9BACT</name>
<comment type="caution">
    <text evidence="2">The sequence shown here is derived from an EMBL/GenBank/DDBJ whole genome shotgun (WGS) entry which is preliminary data.</text>
</comment>
<dbReference type="InterPro" id="IPR029756">
    <property type="entry name" value="MTH1187/YkoF-like"/>
</dbReference>
<dbReference type="Gene3D" id="3.30.70.930">
    <property type="match status" value="1"/>
</dbReference>
<evidence type="ECO:0000259" key="1">
    <source>
        <dbReference type="Pfam" id="PF01910"/>
    </source>
</evidence>
<sequence>MLADFSIWTLDDPAMHDDMQLVRETLDERGLEYTMNRMSTSVEGSLTQISESIEACRQKLAVKHNRLLIQITFDDDRSK</sequence>